<dbReference type="AlphaFoldDB" id="A0A8J4XQT3"/>
<keyword evidence="2" id="KW-1185">Reference proteome</keyword>
<gene>
    <name evidence="1" type="ORF">GWK47_018923</name>
</gene>
<comment type="caution">
    <text evidence="1">The sequence shown here is derived from an EMBL/GenBank/DDBJ whole genome shotgun (WGS) entry which is preliminary data.</text>
</comment>
<reference evidence="1" key="1">
    <citation type="submission" date="2020-07" db="EMBL/GenBank/DDBJ databases">
        <title>The High-quality genome of the commercially important snow crab, Chionoecetes opilio.</title>
        <authorList>
            <person name="Jeong J.-H."/>
            <person name="Ryu S."/>
        </authorList>
    </citation>
    <scope>NUCLEOTIDE SEQUENCE</scope>
    <source>
        <strain evidence="1">MADBK_172401_WGS</strain>
        <tissue evidence="1">Digestive gland</tissue>
    </source>
</reference>
<evidence type="ECO:0000313" key="1">
    <source>
        <dbReference type="EMBL" id="KAG0712238.1"/>
    </source>
</evidence>
<proteinExistence type="predicted"/>
<dbReference type="EMBL" id="JACEEZ010022613">
    <property type="protein sequence ID" value="KAG0712238.1"/>
    <property type="molecule type" value="Genomic_DNA"/>
</dbReference>
<evidence type="ECO:0000313" key="2">
    <source>
        <dbReference type="Proteomes" id="UP000770661"/>
    </source>
</evidence>
<accession>A0A8J4XQT3</accession>
<sequence length="211" mass="23820">MLIEALSDWVCMSQNFKSAFKQESSRSSKTRGNYRRSIANVKHWTPLKRATSDPRNHHQEEADKACLRTSSKHHEYLNKIDDNHSADTTKFAKINKRTPLKDTSMGYCYGNIKDTKSGQETSSIYPNTDAGPYHPRKRRLCAILNSITIPNAYSLQSASEFLDIRQRTTTPRGANRSLDVESLLHQNVPVGRTINTSSTGLCITKRLHPAA</sequence>
<protein>
    <submittedName>
        <fullName evidence="1">Uncharacterized protein</fullName>
    </submittedName>
</protein>
<dbReference type="Proteomes" id="UP000770661">
    <property type="component" value="Unassembled WGS sequence"/>
</dbReference>
<name>A0A8J4XQT3_CHIOP</name>
<organism evidence="1 2">
    <name type="scientific">Chionoecetes opilio</name>
    <name type="common">Atlantic snow crab</name>
    <name type="synonym">Cancer opilio</name>
    <dbReference type="NCBI Taxonomy" id="41210"/>
    <lineage>
        <taxon>Eukaryota</taxon>
        <taxon>Metazoa</taxon>
        <taxon>Ecdysozoa</taxon>
        <taxon>Arthropoda</taxon>
        <taxon>Crustacea</taxon>
        <taxon>Multicrustacea</taxon>
        <taxon>Malacostraca</taxon>
        <taxon>Eumalacostraca</taxon>
        <taxon>Eucarida</taxon>
        <taxon>Decapoda</taxon>
        <taxon>Pleocyemata</taxon>
        <taxon>Brachyura</taxon>
        <taxon>Eubrachyura</taxon>
        <taxon>Majoidea</taxon>
        <taxon>Majidae</taxon>
        <taxon>Chionoecetes</taxon>
    </lineage>
</organism>